<comment type="caution">
    <text evidence="1">The sequence shown here is derived from an EMBL/GenBank/DDBJ whole genome shotgun (WGS) entry which is preliminary data.</text>
</comment>
<organism evidence="1 2">
    <name type="scientific">Zarea fungicola</name>
    <dbReference type="NCBI Taxonomy" id="93591"/>
    <lineage>
        <taxon>Eukaryota</taxon>
        <taxon>Fungi</taxon>
        <taxon>Dikarya</taxon>
        <taxon>Ascomycota</taxon>
        <taxon>Pezizomycotina</taxon>
        <taxon>Sordariomycetes</taxon>
        <taxon>Hypocreomycetidae</taxon>
        <taxon>Hypocreales</taxon>
        <taxon>Cordycipitaceae</taxon>
        <taxon>Zarea</taxon>
    </lineage>
</organism>
<dbReference type="EMBL" id="JANJQO010000370">
    <property type="protein sequence ID" value="KAJ2978486.1"/>
    <property type="molecule type" value="Genomic_DNA"/>
</dbReference>
<name>A0ACC1NIP8_9HYPO</name>
<proteinExistence type="predicted"/>
<dbReference type="Proteomes" id="UP001143910">
    <property type="component" value="Unassembled WGS sequence"/>
</dbReference>
<sequence length="601" mass="64862">MFYMYELVAALATSSIGCFAQAKACPPLGQVLPAPRNPSENMIVQDAITKLKFNLDKTFAATMMTSGISVAVKSIHEDKLLFNYHFTPPVLSGLGTSKINEQTIYRVGSVSKIIPALSMVQTSKVDMQASVLKYLPDLAWGSNTDASIHSIPWKDITVQDLANHLSGLSRDMAFDLALIPTGPWTQMGLPAILNGTGPTCSGLAGTKKCSSKDIVDSINRKPLVELPSATPLYSNLGYALLTMVIEAATGQDFGQVAQTGIFDVANMTSTSFNGPVDSFSKFGFIPQGESTWNLTLGVFEAVGGLFSNTLDMISFTESIITHKFLSPKKTREWMKPAAHTSSLGMSVGAPWEILRSNKLTLDKRLIDVYTKSGDFGLYHALLATITDYDLVMTVLTGGKEVSVDQDTRTNIFSTVVRALVPAIDAAARADASSSNGYTGRYIDESTNSTLELELDSGSGIVIKRFIIRGFDVLANFPRYSVGSGPSSGAVSTMVDGRMYPVGINGNAPFSQSDSGNVLKNSTSSKYTMWRAFFGTATDAQNAAKDDSLFYEDGSCETWFTFDQTSYNYLSLGEFVFVHDSHGSVKAVQSPAFDVTFKKTSP</sequence>
<keyword evidence="2" id="KW-1185">Reference proteome</keyword>
<reference evidence="1" key="1">
    <citation type="submission" date="2022-08" db="EMBL/GenBank/DDBJ databases">
        <title>Genome Sequence of Lecanicillium fungicola.</title>
        <authorList>
            <person name="Buettner E."/>
        </authorList>
    </citation>
    <scope>NUCLEOTIDE SEQUENCE</scope>
    <source>
        <strain evidence="1">Babe33</strain>
    </source>
</reference>
<gene>
    <name evidence="1" type="ORF">NQ176_g3794</name>
</gene>
<accession>A0ACC1NIP8</accession>
<protein>
    <submittedName>
        <fullName evidence="1">Uncharacterized protein</fullName>
    </submittedName>
</protein>
<evidence type="ECO:0000313" key="1">
    <source>
        <dbReference type="EMBL" id="KAJ2978486.1"/>
    </source>
</evidence>
<evidence type="ECO:0000313" key="2">
    <source>
        <dbReference type="Proteomes" id="UP001143910"/>
    </source>
</evidence>